<dbReference type="GO" id="GO:0008483">
    <property type="term" value="F:transaminase activity"/>
    <property type="evidence" value="ECO:0007669"/>
    <property type="project" value="TreeGrafter"/>
</dbReference>
<organism evidence="1 2">
    <name type="scientific">Leptospira borgpetersenii serovar Pomona str. 200901868</name>
    <dbReference type="NCBI Taxonomy" id="1192866"/>
    <lineage>
        <taxon>Bacteria</taxon>
        <taxon>Pseudomonadati</taxon>
        <taxon>Spirochaetota</taxon>
        <taxon>Spirochaetia</taxon>
        <taxon>Leptospirales</taxon>
        <taxon>Leptospiraceae</taxon>
        <taxon>Leptospira</taxon>
    </lineage>
</organism>
<reference evidence="1 2" key="1">
    <citation type="submission" date="2013-01" db="EMBL/GenBank/DDBJ databases">
        <authorList>
            <person name="Harkins D.M."/>
            <person name="Durkin A.S."/>
            <person name="Brinkac L.M."/>
            <person name="Haft D.H."/>
            <person name="Selengut J.D."/>
            <person name="Sanka R."/>
            <person name="DePew J."/>
            <person name="Purushe J."/>
            <person name="Picardeau M."/>
            <person name="Werts C."/>
            <person name="Goarant C."/>
            <person name="Vinetz J.M."/>
            <person name="Sutton G.G."/>
            <person name="Nierman W.C."/>
            <person name="Fouts D.E."/>
        </authorList>
    </citation>
    <scope>NUCLEOTIDE SEQUENCE [LARGE SCALE GENOMIC DNA]</scope>
    <source>
        <strain evidence="1 2">200901868</strain>
    </source>
</reference>
<dbReference type="InterPro" id="IPR015424">
    <property type="entry name" value="PyrdxlP-dep_Trfase"/>
</dbReference>
<dbReference type="PANTHER" id="PTHR30244">
    <property type="entry name" value="TRANSAMINASE"/>
    <property type="match status" value="1"/>
</dbReference>
<protein>
    <submittedName>
        <fullName evidence="1">Pleiotropic regulatory protein DegT domain protein</fullName>
    </submittedName>
</protein>
<evidence type="ECO:0000313" key="1">
    <source>
        <dbReference type="EMBL" id="EMO64800.1"/>
    </source>
</evidence>
<dbReference type="InterPro" id="IPR000653">
    <property type="entry name" value="DegT/StrS_aminotransferase"/>
</dbReference>
<dbReference type="InterPro" id="IPR015421">
    <property type="entry name" value="PyrdxlP-dep_Trfase_major"/>
</dbReference>
<dbReference type="EMBL" id="AKWF02000019">
    <property type="protein sequence ID" value="EMO64800.1"/>
    <property type="molecule type" value="Genomic_DNA"/>
</dbReference>
<comment type="caution">
    <text evidence="1">The sequence shown here is derived from an EMBL/GenBank/DDBJ whole genome shotgun (WGS) entry which is preliminary data.</text>
</comment>
<dbReference type="Proteomes" id="UP000012159">
    <property type="component" value="Unassembled WGS sequence"/>
</dbReference>
<dbReference type="Pfam" id="PF01041">
    <property type="entry name" value="DegT_DnrJ_EryC1"/>
    <property type="match status" value="1"/>
</dbReference>
<evidence type="ECO:0000313" key="2">
    <source>
        <dbReference type="Proteomes" id="UP000012159"/>
    </source>
</evidence>
<sequence length="276" mass="30386">MINIPYINLVEQWKNEREELLPILDSVLGSGQYVGGQEVAKFEEDIAKFCGVKYAVALNSGTDALVCGLLELGIQPGDEVITPPNSFIASTASIVNIKAKPVFVDVGEDQNLDPEKLEKAITSKTKAIMPVHLTGRVAAMNEIMRIADKYSIPVIEDAAQSIGSKYDGKFSGSIGKVGCFSTHPLKNLNACGDGGFLTTNDEKIYNSVSRIRNHGLVDRNTVGEFGFVTRMDTVQAAILNFRLMRLPQVIEKRRQNAQLYKTLLDKKTFSFQKINL</sequence>
<dbReference type="Gene3D" id="3.40.640.10">
    <property type="entry name" value="Type I PLP-dependent aspartate aminotransferase-like (Major domain)"/>
    <property type="match status" value="1"/>
</dbReference>
<dbReference type="AlphaFoldDB" id="M6W6Q0"/>
<dbReference type="GO" id="GO:0000271">
    <property type="term" value="P:polysaccharide biosynthetic process"/>
    <property type="evidence" value="ECO:0007669"/>
    <property type="project" value="TreeGrafter"/>
</dbReference>
<proteinExistence type="predicted"/>
<name>M6W6Q0_LEPBO</name>
<dbReference type="CDD" id="cd00616">
    <property type="entry name" value="AHBA_syn"/>
    <property type="match status" value="1"/>
</dbReference>
<dbReference type="SUPFAM" id="SSF53383">
    <property type="entry name" value="PLP-dependent transferases"/>
    <property type="match status" value="1"/>
</dbReference>
<dbReference type="PANTHER" id="PTHR30244:SF42">
    <property type="entry name" value="UDP-2-ACETAMIDO-2-DEOXY-3-OXO-D-GLUCURONATE AMINOTRANSFERASE"/>
    <property type="match status" value="1"/>
</dbReference>
<dbReference type="STRING" id="1192866.LEP1GSC133_0074"/>
<dbReference type="GO" id="GO:0030170">
    <property type="term" value="F:pyridoxal phosphate binding"/>
    <property type="evidence" value="ECO:0007669"/>
    <property type="project" value="TreeGrafter"/>
</dbReference>
<accession>M6W6Q0</accession>
<gene>
    <name evidence="1" type="ORF">LEP1GSC133_0074</name>
</gene>